<organism evidence="1">
    <name type="scientific">uncultured Caudovirales phage</name>
    <dbReference type="NCBI Taxonomy" id="2100421"/>
    <lineage>
        <taxon>Viruses</taxon>
        <taxon>Duplodnaviria</taxon>
        <taxon>Heunggongvirae</taxon>
        <taxon>Uroviricota</taxon>
        <taxon>Caudoviricetes</taxon>
        <taxon>Peduoviridae</taxon>
        <taxon>Maltschvirus</taxon>
        <taxon>Maltschvirus maltsch</taxon>
    </lineage>
</organism>
<dbReference type="EMBL" id="LR796186">
    <property type="protein sequence ID" value="CAB4125443.1"/>
    <property type="molecule type" value="Genomic_DNA"/>
</dbReference>
<sequence length="357" mass="35640">MSQISEDVKMKGELRIVKRNILGEILQEVTVPNLVVTTGKTFIANRMTSVATTGIMTYMGIGGIIQWPAGSLVASKQYVIGFVGTTDFTLLGAAANTVGTVFTCSGGAQSGTGWASPVLTAGFFVVGQAYTIVSAGSTSFTAIGAANNTVGTTFIATGVGSGTGTASTSQVAIAAPAITDTTLNNEQLRQPLTNIAATAMVSGTTYTILTVGTSSYTSSGATSNTVGVTFVFNGVAVTGTGTVISGGVSSANTVTYGASFGPTVAGNFIVGQTYTIASVGTTSFTAIGASSNTVGVTFVATGVGSGTGTAGTPIALYEAGLFSTVTFASNMLCRTNYSIITKNAGDSIAITWVVTVA</sequence>
<evidence type="ECO:0000313" key="1">
    <source>
        <dbReference type="EMBL" id="CAB4125443.1"/>
    </source>
</evidence>
<name>A0A6J5KX00_9CAUD</name>
<reference evidence="1" key="1">
    <citation type="submission" date="2020-04" db="EMBL/GenBank/DDBJ databases">
        <authorList>
            <person name="Chiriac C."/>
            <person name="Salcher M."/>
            <person name="Ghai R."/>
            <person name="Kavagutti S V."/>
        </authorList>
    </citation>
    <scope>NUCLEOTIDE SEQUENCE</scope>
</reference>
<protein>
    <submittedName>
        <fullName evidence="1">Uncharacterized protein</fullName>
    </submittedName>
</protein>
<accession>A0A6J5KX00</accession>
<gene>
    <name evidence="1" type="ORF">UFOVP58_140</name>
</gene>
<proteinExistence type="predicted"/>